<keyword evidence="3" id="KW-1185">Reference proteome</keyword>
<gene>
    <name evidence="2" type="ORF">PPACK8108_LOCUS22362</name>
</gene>
<proteinExistence type="predicted"/>
<evidence type="ECO:0000313" key="3">
    <source>
        <dbReference type="Proteomes" id="UP001153365"/>
    </source>
</evidence>
<dbReference type="InterPro" id="IPR050426">
    <property type="entry name" value="Glycosyltransferase_28"/>
</dbReference>
<dbReference type="PANTHER" id="PTHR48050">
    <property type="entry name" value="STEROL 3-BETA-GLUCOSYLTRANSFERASE"/>
    <property type="match status" value="1"/>
</dbReference>
<dbReference type="AlphaFoldDB" id="A0AAV0BK01"/>
<evidence type="ECO:0000313" key="2">
    <source>
        <dbReference type="EMBL" id="CAH7687562.1"/>
    </source>
</evidence>
<dbReference type="PANTHER" id="PTHR48050:SF25">
    <property type="entry name" value="STEROL 3-BETA-GLUCOSYLTRANSFERASE"/>
    <property type="match status" value="1"/>
</dbReference>
<evidence type="ECO:0000256" key="1">
    <source>
        <dbReference type="SAM" id="MobiDB-lite"/>
    </source>
</evidence>
<dbReference type="GO" id="GO:0008194">
    <property type="term" value="F:UDP-glycosyltransferase activity"/>
    <property type="evidence" value="ECO:0007669"/>
    <property type="project" value="TreeGrafter"/>
</dbReference>
<name>A0AAV0BK01_PHAPC</name>
<comment type="caution">
    <text evidence="2">The sequence shown here is derived from an EMBL/GenBank/DDBJ whole genome shotgun (WGS) entry which is preliminary data.</text>
</comment>
<sequence length="383" mass="43020">MILPISDVVEVKSVSSTRQKVITLQSNLITEPSEKLGSEFSSSDQACHIKQLVLKLSEKVQITDKEEDRNDESFQECGMFTLEFISEGLSKRNIRTSEQMEKKSSGLKTTTYKKLEPHKVLFLYKFSQTVVPSPLDWFEWVRVIGYWFLDEGITHDDKDGKNSKRCKGILKYGEKNTEGLVKQEKKKWEPKPELVQFLETANNAGKKIVYIGFCSERGTSNAIEFIYRDLEYAKSLVKQRAQTIIQVTAKTPNPSLNGFAIVMTKSDSPYQVLSSGKQTKSKPHQSNSYSTYSGVRGRSFSENLVSESNSVQLVSDDIRSASTGVLPSSTKPIRARAIKTQKFVVLQNQPLATAPALNTTNYKPVTEQSPPPPPSSLFRVVKI</sequence>
<protein>
    <submittedName>
        <fullName evidence="2">Expressed protein</fullName>
    </submittedName>
</protein>
<dbReference type="EMBL" id="CALTRL010005887">
    <property type="protein sequence ID" value="CAH7687562.1"/>
    <property type="molecule type" value="Genomic_DNA"/>
</dbReference>
<dbReference type="GO" id="GO:0016125">
    <property type="term" value="P:sterol metabolic process"/>
    <property type="evidence" value="ECO:0007669"/>
    <property type="project" value="TreeGrafter"/>
</dbReference>
<accession>A0AAV0BK01</accession>
<feature type="region of interest" description="Disordered" evidence="1">
    <location>
        <begin position="272"/>
        <end position="293"/>
    </location>
</feature>
<reference evidence="2" key="1">
    <citation type="submission" date="2022-06" db="EMBL/GenBank/DDBJ databases">
        <authorList>
            <consortium name="SYNGENTA / RWTH Aachen University"/>
        </authorList>
    </citation>
    <scope>NUCLEOTIDE SEQUENCE</scope>
</reference>
<dbReference type="Proteomes" id="UP001153365">
    <property type="component" value="Unassembled WGS sequence"/>
</dbReference>
<organism evidence="2 3">
    <name type="scientific">Phakopsora pachyrhizi</name>
    <name type="common">Asian soybean rust disease fungus</name>
    <dbReference type="NCBI Taxonomy" id="170000"/>
    <lineage>
        <taxon>Eukaryota</taxon>
        <taxon>Fungi</taxon>
        <taxon>Dikarya</taxon>
        <taxon>Basidiomycota</taxon>
        <taxon>Pucciniomycotina</taxon>
        <taxon>Pucciniomycetes</taxon>
        <taxon>Pucciniales</taxon>
        <taxon>Phakopsoraceae</taxon>
        <taxon>Phakopsora</taxon>
    </lineage>
</organism>